<evidence type="ECO:0000256" key="5">
    <source>
        <dbReference type="ARBA" id="ARBA00023136"/>
    </source>
</evidence>
<keyword evidence="4 6" id="KW-1133">Transmembrane helix</keyword>
<evidence type="ECO:0000256" key="4">
    <source>
        <dbReference type="ARBA" id="ARBA00022989"/>
    </source>
</evidence>
<comment type="subcellular location">
    <subcellularLocation>
        <location evidence="1">Membrane</location>
        <topology evidence="1">Multi-pass membrane protein</topology>
    </subcellularLocation>
</comment>
<comment type="caution">
    <text evidence="7">The sequence shown here is derived from an EMBL/GenBank/DDBJ whole genome shotgun (WGS) entry which is preliminary data.</text>
</comment>
<dbReference type="InterPro" id="IPR007248">
    <property type="entry name" value="Mpv17_PMP22"/>
</dbReference>
<dbReference type="STRING" id="157652.A0A371IHQ7"/>
<reference evidence="7" key="1">
    <citation type="submission" date="2018-05" db="EMBL/GenBank/DDBJ databases">
        <title>Draft genome of Mucuna pruriens seed.</title>
        <authorList>
            <person name="Nnadi N.E."/>
            <person name="Vos R."/>
            <person name="Hasami M.H."/>
            <person name="Devisetty U.K."/>
            <person name="Aguiy J.C."/>
        </authorList>
    </citation>
    <scope>NUCLEOTIDE SEQUENCE [LARGE SCALE GENOMIC DNA]</scope>
    <source>
        <strain evidence="7">JCA_2017</strain>
    </source>
</reference>
<keyword evidence="3 6" id="KW-0812">Transmembrane</keyword>
<comment type="similarity">
    <text evidence="2 6">Belongs to the peroxisomal membrane protein PXMP2/4 family.</text>
</comment>
<evidence type="ECO:0000313" key="7">
    <source>
        <dbReference type="EMBL" id="RDY14596.1"/>
    </source>
</evidence>
<evidence type="ECO:0000256" key="6">
    <source>
        <dbReference type="RuleBase" id="RU363053"/>
    </source>
</evidence>
<gene>
    <name evidence="7" type="ORF">CR513_00324</name>
</gene>
<feature type="transmembrane region" description="Helical" evidence="6">
    <location>
        <begin position="212"/>
        <end position="230"/>
    </location>
</feature>
<dbReference type="Proteomes" id="UP000257109">
    <property type="component" value="Unassembled WGS sequence"/>
</dbReference>
<sequence length="277" mass="31636">RKECKKTSAGDSRNYQIFGKGLDVPETPWDLRKKRKLSSNQMAQRMPVPIPRATMSNTTISHHIPKRIFLGLLAPRTHFLADSLPHFRRHHRLARTHFHHRKAARPSLSPMTALSYSSAPSRKPGFVGWYVRMLETHPLKTKSVTSSLIFAAADFTSQIITLPSFSASYDIIRTFHMAIYGLLILGPSQHKWFDFLYKILPKRDVPSTLKKIFLGQVIFGPIINTVFFSYNGVLQGENVVQIIARLKRDLLPTLLGGAMFWPICDFVTFRFIPAHLQ</sequence>
<dbReference type="PANTHER" id="PTHR11266">
    <property type="entry name" value="PEROXISOMAL MEMBRANE PROTEIN 2, PXMP2 MPV17"/>
    <property type="match status" value="1"/>
</dbReference>
<dbReference type="GO" id="GO:0016020">
    <property type="term" value="C:membrane"/>
    <property type="evidence" value="ECO:0007669"/>
    <property type="project" value="UniProtKB-SubCell"/>
</dbReference>
<evidence type="ECO:0000256" key="3">
    <source>
        <dbReference type="ARBA" id="ARBA00022692"/>
    </source>
</evidence>
<dbReference type="AlphaFoldDB" id="A0A371IHQ7"/>
<keyword evidence="8" id="KW-1185">Reference proteome</keyword>
<organism evidence="7 8">
    <name type="scientific">Mucuna pruriens</name>
    <name type="common">Velvet bean</name>
    <name type="synonym">Dolichos pruriens</name>
    <dbReference type="NCBI Taxonomy" id="157652"/>
    <lineage>
        <taxon>Eukaryota</taxon>
        <taxon>Viridiplantae</taxon>
        <taxon>Streptophyta</taxon>
        <taxon>Embryophyta</taxon>
        <taxon>Tracheophyta</taxon>
        <taxon>Spermatophyta</taxon>
        <taxon>Magnoliopsida</taxon>
        <taxon>eudicotyledons</taxon>
        <taxon>Gunneridae</taxon>
        <taxon>Pentapetalae</taxon>
        <taxon>rosids</taxon>
        <taxon>fabids</taxon>
        <taxon>Fabales</taxon>
        <taxon>Fabaceae</taxon>
        <taxon>Papilionoideae</taxon>
        <taxon>50 kb inversion clade</taxon>
        <taxon>NPAAA clade</taxon>
        <taxon>indigoferoid/millettioid clade</taxon>
        <taxon>Phaseoleae</taxon>
        <taxon>Mucuna</taxon>
    </lineage>
</organism>
<name>A0A371IHQ7_MUCPR</name>
<proteinExistence type="inferred from homology"/>
<dbReference type="OrthoDB" id="430207at2759"/>
<dbReference type="PANTHER" id="PTHR11266:SF88">
    <property type="entry name" value="PROTEIN SYM1-LIKE"/>
    <property type="match status" value="1"/>
</dbReference>
<dbReference type="GO" id="GO:0005737">
    <property type="term" value="C:cytoplasm"/>
    <property type="evidence" value="ECO:0007669"/>
    <property type="project" value="TreeGrafter"/>
</dbReference>
<protein>
    <submittedName>
        <fullName evidence="7">PXMP2/4 family protein 4</fullName>
    </submittedName>
</protein>
<keyword evidence="5 6" id="KW-0472">Membrane</keyword>
<evidence type="ECO:0000313" key="8">
    <source>
        <dbReference type="Proteomes" id="UP000257109"/>
    </source>
</evidence>
<dbReference type="Pfam" id="PF04117">
    <property type="entry name" value="Mpv17_PMP22"/>
    <property type="match status" value="1"/>
</dbReference>
<feature type="non-terminal residue" evidence="7">
    <location>
        <position position="1"/>
    </location>
</feature>
<accession>A0A371IHQ7</accession>
<feature type="transmembrane region" description="Helical" evidence="6">
    <location>
        <begin position="250"/>
        <end position="272"/>
    </location>
</feature>
<evidence type="ECO:0000256" key="1">
    <source>
        <dbReference type="ARBA" id="ARBA00004141"/>
    </source>
</evidence>
<dbReference type="EMBL" id="QJKJ01000049">
    <property type="protein sequence ID" value="RDY14596.1"/>
    <property type="molecule type" value="Genomic_DNA"/>
</dbReference>
<evidence type="ECO:0000256" key="2">
    <source>
        <dbReference type="ARBA" id="ARBA00006824"/>
    </source>
</evidence>
<feature type="non-terminal residue" evidence="7">
    <location>
        <position position="277"/>
    </location>
</feature>